<dbReference type="AlphaFoldDB" id="A0A3P7SE39"/>
<name>A0A3P7SE39_DIBLA</name>
<evidence type="ECO:0000313" key="2">
    <source>
        <dbReference type="Proteomes" id="UP000281553"/>
    </source>
</evidence>
<feature type="non-terminal residue" evidence="1">
    <location>
        <position position="97"/>
    </location>
</feature>
<proteinExistence type="predicted"/>
<protein>
    <submittedName>
        <fullName evidence="1">Uncharacterized protein</fullName>
    </submittedName>
</protein>
<dbReference type="EMBL" id="UYRU01126659">
    <property type="protein sequence ID" value="VDN49929.1"/>
    <property type="molecule type" value="Genomic_DNA"/>
</dbReference>
<reference evidence="1 2" key="1">
    <citation type="submission" date="2018-11" db="EMBL/GenBank/DDBJ databases">
        <authorList>
            <consortium name="Pathogen Informatics"/>
        </authorList>
    </citation>
    <scope>NUCLEOTIDE SEQUENCE [LARGE SCALE GENOMIC DNA]</scope>
</reference>
<dbReference type="Proteomes" id="UP000281553">
    <property type="component" value="Unassembled WGS sequence"/>
</dbReference>
<accession>A0A3P7SE39</accession>
<feature type="non-terminal residue" evidence="1">
    <location>
        <position position="1"/>
    </location>
</feature>
<keyword evidence="2" id="KW-1185">Reference proteome</keyword>
<organism evidence="1 2">
    <name type="scientific">Dibothriocephalus latus</name>
    <name type="common">Fish tapeworm</name>
    <name type="synonym">Diphyllobothrium latum</name>
    <dbReference type="NCBI Taxonomy" id="60516"/>
    <lineage>
        <taxon>Eukaryota</taxon>
        <taxon>Metazoa</taxon>
        <taxon>Spiralia</taxon>
        <taxon>Lophotrochozoa</taxon>
        <taxon>Platyhelminthes</taxon>
        <taxon>Cestoda</taxon>
        <taxon>Eucestoda</taxon>
        <taxon>Diphyllobothriidea</taxon>
        <taxon>Diphyllobothriidae</taxon>
        <taxon>Dibothriocephalus</taxon>
    </lineage>
</organism>
<gene>
    <name evidence="1" type="ORF">DILT_LOCUS19944</name>
</gene>
<dbReference type="OrthoDB" id="10251401at2759"/>
<evidence type="ECO:0000313" key="1">
    <source>
        <dbReference type="EMBL" id="VDN49929.1"/>
    </source>
</evidence>
<sequence length="97" mass="10860">TKFGDLFNFFWDRHSARWLGLKLKQPEKFAALTAFTEENLQGFSCHRAPAEGSSDVIRVAADIPTLLKMLRLWSDEFIDSVSLPGLPLEVAGRPVAL</sequence>